<organism evidence="2 3">
    <name type="scientific">Saltatorellus ferox</name>
    <dbReference type="NCBI Taxonomy" id="2528018"/>
    <lineage>
        <taxon>Bacteria</taxon>
        <taxon>Pseudomonadati</taxon>
        <taxon>Planctomycetota</taxon>
        <taxon>Planctomycetia</taxon>
        <taxon>Planctomycetia incertae sedis</taxon>
        <taxon>Saltatorellus</taxon>
    </lineage>
</organism>
<evidence type="ECO:0000256" key="1">
    <source>
        <dbReference type="SAM" id="SignalP"/>
    </source>
</evidence>
<proteinExistence type="predicted"/>
<keyword evidence="3" id="KW-1185">Reference proteome</keyword>
<dbReference type="RefSeq" id="WP_145196663.1">
    <property type="nucleotide sequence ID" value="NZ_CP036434.1"/>
</dbReference>
<dbReference type="EMBL" id="CP036434">
    <property type="protein sequence ID" value="QDV06460.1"/>
    <property type="molecule type" value="Genomic_DNA"/>
</dbReference>
<evidence type="ECO:0000313" key="2">
    <source>
        <dbReference type="EMBL" id="QDV06460.1"/>
    </source>
</evidence>
<dbReference type="AlphaFoldDB" id="A0A518EQU4"/>
<feature type="signal peptide" evidence="1">
    <location>
        <begin position="1"/>
        <end position="33"/>
    </location>
</feature>
<evidence type="ECO:0000313" key="3">
    <source>
        <dbReference type="Proteomes" id="UP000320390"/>
    </source>
</evidence>
<keyword evidence="1" id="KW-0732">Signal</keyword>
<reference evidence="2 3" key="1">
    <citation type="submission" date="2019-02" db="EMBL/GenBank/DDBJ databases">
        <title>Deep-cultivation of Planctomycetes and their phenomic and genomic characterization uncovers novel biology.</title>
        <authorList>
            <person name="Wiegand S."/>
            <person name="Jogler M."/>
            <person name="Boedeker C."/>
            <person name="Pinto D."/>
            <person name="Vollmers J."/>
            <person name="Rivas-Marin E."/>
            <person name="Kohn T."/>
            <person name="Peeters S.H."/>
            <person name="Heuer A."/>
            <person name="Rast P."/>
            <person name="Oberbeckmann S."/>
            <person name="Bunk B."/>
            <person name="Jeske O."/>
            <person name="Meyerdierks A."/>
            <person name="Storesund J.E."/>
            <person name="Kallscheuer N."/>
            <person name="Luecker S."/>
            <person name="Lage O.M."/>
            <person name="Pohl T."/>
            <person name="Merkel B.J."/>
            <person name="Hornburger P."/>
            <person name="Mueller R.-W."/>
            <person name="Bruemmer F."/>
            <person name="Labrenz M."/>
            <person name="Spormann A.M."/>
            <person name="Op den Camp H."/>
            <person name="Overmann J."/>
            <person name="Amann R."/>
            <person name="Jetten M.S.M."/>
            <person name="Mascher T."/>
            <person name="Medema M.H."/>
            <person name="Devos D.P."/>
            <person name="Kaster A.-K."/>
            <person name="Ovreas L."/>
            <person name="Rohde M."/>
            <person name="Galperin M.Y."/>
            <person name="Jogler C."/>
        </authorList>
    </citation>
    <scope>NUCLEOTIDE SEQUENCE [LARGE SCALE GENOMIC DNA]</scope>
    <source>
        <strain evidence="2 3">Poly30</strain>
    </source>
</reference>
<gene>
    <name evidence="2" type="ORF">Poly30_19700</name>
</gene>
<accession>A0A518EQU4</accession>
<sequence length="307" mass="33132" precursor="true">MELKNPLPTVFPVRFLLAAGVASQLLVGAYAQAAETVLFGEQDREGLALPAERQAVHPITSPYYNEDSFITSDVRAWYVRHSFPGNSPIDGGSATVYAVQVRAALTESLQLVAYKDGFVNFNSGLIDDSGMNDLAAGLKWAFLQNWETDTHAAVGIGYELGIGDEEVLQGDDEVRLWGSVNKGFDRLHLGANVNFTTPVGSEDALGDSDRLSWHLHADYHVNETFSPVVEINGYSTLNEGNNVAVPFSGVDVANLGGGEGEDVVTAGLGFEVRTPNLGALRLAYESPLTDKEDLLGYRWTASIVFGF</sequence>
<protein>
    <recommendedName>
        <fullName evidence="4">Transporter</fullName>
    </recommendedName>
</protein>
<dbReference type="Proteomes" id="UP000320390">
    <property type="component" value="Chromosome"/>
</dbReference>
<dbReference type="OrthoDB" id="188986at2"/>
<name>A0A518EQU4_9BACT</name>
<feature type="chain" id="PRO_5021917630" description="Transporter" evidence="1">
    <location>
        <begin position="34"/>
        <end position="307"/>
    </location>
</feature>
<evidence type="ECO:0008006" key="4">
    <source>
        <dbReference type="Google" id="ProtNLM"/>
    </source>
</evidence>